<proteinExistence type="predicted"/>
<gene>
    <name evidence="3" type="ORF">DM860_012444</name>
</gene>
<comment type="caution">
    <text evidence="3">The sequence shown here is derived from an EMBL/GenBank/DDBJ whole genome shotgun (WGS) entry which is preliminary data.</text>
</comment>
<evidence type="ECO:0000313" key="4">
    <source>
        <dbReference type="Proteomes" id="UP000249390"/>
    </source>
</evidence>
<keyword evidence="2" id="KW-0472">Membrane</keyword>
<protein>
    <submittedName>
        <fullName evidence="3">Uncharacterized protein</fullName>
    </submittedName>
</protein>
<organism evidence="3 4">
    <name type="scientific">Cuscuta australis</name>
    <dbReference type="NCBI Taxonomy" id="267555"/>
    <lineage>
        <taxon>Eukaryota</taxon>
        <taxon>Viridiplantae</taxon>
        <taxon>Streptophyta</taxon>
        <taxon>Embryophyta</taxon>
        <taxon>Tracheophyta</taxon>
        <taxon>Spermatophyta</taxon>
        <taxon>Magnoliopsida</taxon>
        <taxon>eudicotyledons</taxon>
        <taxon>Gunneridae</taxon>
        <taxon>Pentapetalae</taxon>
        <taxon>asterids</taxon>
        <taxon>lamiids</taxon>
        <taxon>Solanales</taxon>
        <taxon>Convolvulaceae</taxon>
        <taxon>Cuscuteae</taxon>
        <taxon>Cuscuta</taxon>
        <taxon>Cuscuta subgen. Grammica</taxon>
        <taxon>Cuscuta sect. Cleistogrammica</taxon>
    </lineage>
</organism>
<dbReference type="EMBL" id="NQVE01000156">
    <property type="protein sequence ID" value="RAL43303.1"/>
    <property type="molecule type" value="Genomic_DNA"/>
</dbReference>
<evidence type="ECO:0000313" key="3">
    <source>
        <dbReference type="EMBL" id="RAL43303.1"/>
    </source>
</evidence>
<feature type="region of interest" description="Disordered" evidence="1">
    <location>
        <begin position="624"/>
        <end position="668"/>
    </location>
</feature>
<dbReference type="PANTHER" id="PTHR33870:SF22">
    <property type="match status" value="1"/>
</dbReference>
<evidence type="ECO:0000256" key="1">
    <source>
        <dbReference type="SAM" id="MobiDB-lite"/>
    </source>
</evidence>
<dbReference type="PANTHER" id="PTHR33870">
    <property type="entry name" value="CARDIOMYOPATHY-ASSOCIATED PROTEIN"/>
    <property type="match status" value="1"/>
</dbReference>
<evidence type="ECO:0000256" key="2">
    <source>
        <dbReference type="SAM" id="Phobius"/>
    </source>
</evidence>
<feature type="compositionally biased region" description="Low complexity" evidence="1">
    <location>
        <begin position="455"/>
        <end position="464"/>
    </location>
</feature>
<feature type="region of interest" description="Disordered" evidence="1">
    <location>
        <begin position="549"/>
        <end position="580"/>
    </location>
</feature>
<feature type="compositionally biased region" description="Acidic residues" evidence="1">
    <location>
        <begin position="146"/>
        <end position="155"/>
    </location>
</feature>
<name>A0A328DH46_9ASTE</name>
<keyword evidence="2" id="KW-0812">Transmembrane</keyword>
<feature type="region of interest" description="Disordered" evidence="1">
    <location>
        <begin position="446"/>
        <end position="469"/>
    </location>
</feature>
<feature type="compositionally biased region" description="Basic and acidic residues" evidence="1">
    <location>
        <begin position="624"/>
        <end position="636"/>
    </location>
</feature>
<keyword evidence="4" id="KW-1185">Reference proteome</keyword>
<keyword evidence="2" id="KW-1133">Transmembrane helix</keyword>
<sequence length="668" mass="74913">MGISSKDFRTCLWIFLEFSTRLCFGFVMEHPLHSLVFLIFIIFYLFFSSLFWFLIYSFPLFLISGVVVLAIYRPSTGDDARTENRVEIAEEELGKKKKKFVGRARSVRRRRSKKDFQPYVEEEGVPIFLPPGFCDEHRVFDKSSPTEEEEEEKEEDDHMKDIREVVEVQGGDLQVKPAGSFRGSSGAVQWTTTTWDHDQKKNPMDLSEMERNKRLESLMARRRARRLVSIHVRRTLMNLGSDDPPISVVIPRTNSSGSSNGGLFSPGSGAPGSAPSVMLPNRNPFDLPYDQHEEKPNLSGGSFQQDFMVPHQDFVFCRHESFTLGAASASSFFADFNSDDDLHLHKVFEASDNYRSTTPYDDAAIYNECLCMCVRKSGVNLMLGVIVLNLTLLLAGKGSGDNKLVEQEPFEEPEKLNGATTSDVKEAVSATRCEEDNGEVQIKSVLIEDTDMATSSSSSSSSSSESEDETFYRIDKDAILKSLATPPAPRNQKARMDENYFFANFAKFPTPSHSIASDLQVEVSELGSPPRSVDGTSSSLEEENDIFEPFKPNSLDKQGADPDIFEASEGPGDLERSFSPEPRVQQVCNAGSIEESLETDGLSKPEIITHYLESDDHLLKMDSVKEETERLSESEKPALNLESYDRDESHVETSTKSHRNDLVIQEEG</sequence>
<dbReference type="Proteomes" id="UP000249390">
    <property type="component" value="Unassembled WGS sequence"/>
</dbReference>
<dbReference type="AlphaFoldDB" id="A0A328DH46"/>
<feature type="region of interest" description="Disordered" evidence="1">
    <location>
        <begin position="255"/>
        <end position="274"/>
    </location>
</feature>
<feature type="compositionally biased region" description="Basic and acidic residues" evidence="1">
    <location>
        <begin position="643"/>
        <end position="661"/>
    </location>
</feature>
<reference evidence="3 4" key="1">
    <citation type="submission" date="2018-06" db="EMBL/GenBank/DDBJ databases">
        <title>The Genome of Cuscuta australis (Dodder) Provides Insight into the Evolution of Plant Parasitism.</title>
        <authorList>
            <person name="Liu H."/>
        </authorList>
    </citation>
    <scope>NUCLEOTIDE SEQUENCE [LARGE SCALE GENOMIC DNA]</scope>
    <source>
        <strain evidence="4">cv. Yunnan</strain>
        <tissue evidence="3">Vines</tissue>
    </source>
</reference>
<feature type="transmembrane region" description="Helical" evidence="2">
    <location>
        <begin position="21"/>
        <end position="47"/>
    </location>
</feature>
<accession>A0A328DH46</accession>
<feature type="region of interest" description="Disordered" evidence="1">
    <location>
        <begin position="139"/>
        <end position="158"/>
    </location>
</feature>